<protein>
    <recommendedName>
        <fullName evidence="7">UPF0259 membrane protein NCTC9645_04711</fullName>
    </recommendedName>
</protein>
<reference evidence="8 9" key="1">
    <citation type="submission" date="2018-06" db="EMBL/GenBank/DDBJ databases">
        <authorList>
            <consortium name="Pathogen Informatics"/>
            <person name="Doyle S."/>
        </authorList>
    </citation>
    <scope>NUCLEOTIDE SEQUENCE [LARGE SCALE GENOMIC DNA]</scope>
    <source>
        <strain evidence="8 9">NCTC9645</strain>
    </source>
</reference>
<evidence type="ECO:0000256" key="1">
    <source>
        <dbReference type="ARBA" id="ARBA00004429"/>
    </source>
</evidence>
<dbReference type="EMBL" id="UASO01000007">
    <property type="protein sequence ID" value="SQC86619.1"/>
    <property type="molecule type" value="Genomic_DNA"/>
</dbReference>
<dbReference type="Proteomes" id="UP000250675">
    <property type="component" value="Unassembled WGS sequence"/>
</dbReference>
<evidence type="ECO:0000313" key="9">
    <source>
        <dbReference type="Proteomes" id="UP000250675"/>
    </source>
</evidence>
<evidence type="ECO:0000256" key="7">
    <source>
        <dbReference type="HAMAP-Rule" id="MF_01067"/>
    </source>
</evidence>
<keyword evidence="4 7" id="KW-0812">Transmembrane</keyword>
<comment type="similarity">
    <text evidence="2 7">Belongs to the UPF0259 family.</text>
</comment>
<proteinExistence type="inferred from homology"/>
<dbReference type="HAMAP" id="MF_01067">
    <property type="entry name" value="UPF0259"/>
    <property type="match status" value="1"/>
</dbReference>
<feature type="transmembrane region" description="Helical" evidence="7">
    <location>
        <begin position="159"/>
        <end position="184"/>
    </location>
</feature>
<feature type="transmembrane region" description="Helical" evidence="7">
    <location>
        <begin position="118"/>
        <end position="138"/>
    </location>
</feature>
<dbReference type="GO" id="GO:0005886">
    <property type="term" value="C:plasma membrane"/>
    <property type="evidence" value="ECO:0007669"/>
    <property type="project" value="UniProtKB-SubCell"/>
</dbReference>
<name>A0A2X3KJV6_KLEPN</name>
<accession>A0A2X3KJV6</accession>
<feature type="transmembrane region" description="Helical" evidence="7">
    <location>
        <begin position="91"/>
        <end position="112"/>
    </location>
</feature>
<organism evidence="8 9">
    <name type="scientific">Klebsiella pneumoniae</name>
    <dbReference type="NCBI Taxonomy" id="573"/>
    <lineage>
        <taxon>Bacteria</taxon>
        <taxon>Pseudomonadati</taxon>
        <taxon>Pseudomonadota</taxon>
        <taxon>Gammaproteobacteria</taxon>
        <taxon>Enterobacterales</taxon>
        <taxon>Enterobacteriaceae</taxon>
        <taxon>Klebsiella/Raoultella group</taxon>
        <taxon>Klebsiella</taxon>
        <taxon>Klebsiella pneumoniae complex</taxon>
    </lineage>
</organism>
<dbReference type="NCBIfam" id="NF002774">
    <property type="entry name" value="PRK02868.1"/>
    <property type="match status" value="1"/>
</dbReference>
<keyword evidence="5 7" id="KW-1133">Transmembrane helix</keyword>
<evidence type="ECO:0000256" key="4">
    <source>
        <dbReference type="ARBA" id="ARBA00022692"/>
    </source>
</evidence>
<gene>
    <name evidence="8" type="primary">yciC</name>
    <name evidence="8" type="ORF">NCTC9645_04711</name>
</gene>
<sequence>MCAFITVVLGHAFSPSDEQLSILSEGDNLAGSAGLFELVQNMTPEQQQVLLRASAASTFSGLVGNAILVGGVLLLIQLVSAGHRVSALRAIGASAPVLPKLLLLILFTTFLVQMGMMLVLVPGVLLAIVLAFAPIMLVQDKMGILGAMRSSMRLAWANLRLVAPAIIGWLVAKTLLLLFASSFAALTPNVGAVVINTISNLISALLLIYLFRVYMLIRS</sequence>
<evidence type="ECO:0000256" key="2">
    <source>
        <dbReference type="ARBA" id="ARBA00005633"/>
    </source>
</evidence>
<evidence type="ECO:0000256" key="3">
    <source>
        <dbReference type="ARBA" id="ARBA00022475"/>
    </source>
</evidence>
<dbReference type="AlphaFoldDB" id="A0A2X3KJV6"/>
<keyword evidence="6 7" id="KW-0472">Membrane</keyword>
<evidence type="ECO:0000256" key="6">
    <source>
        <dbReference type="ARBA" id="ARBA00023136"/>
    </source>
</evidence>
<feature type="transmembrane region" description="Helical" evidence="7">
    <location>
        <begin position="59"/>
        <end position="79"/>
    </location>
</feature>
<comment type="subcellular location">
    <subcellularLocation>
        <location evidence="1">Cell inner membrane</location>
        <topology evidence="1">Multi-pass membrane protein</topology>
    </subcellularLocation>
    <subcellularLocation>
        <location evidence="7">Cell membrane</location>
        <topology evidence="7">Multi-pass membrane protein</topology>
    </subcellularLocation>
</comment>
<keyword evidence="3 7" id="KW-1003">Cell membrane</keyword>
<feature type="transmembrane region" description="Helical" evidence="7">
    <location>
        <begin position="190"/>
        <end position="211"/>
    </location>
</feature>
<evidence type="ECO:0000313" key="8">
    <source>
        <dbReference type="EMBL" id="SQC86619.1"/>
    </source>
</evidence>
<dbReference type="Pfam" id="PF06790">
    <property type="entry name" value="UPF0259"/>
    <property type="match status" value="1"/>
</dbReference>
<dbReference type="InterPro" id="IPR009627">
    <property type="entry name" value="UPF0259"/>
</dbReference>
<evidence type="ECO:0000256" key="5">
    <source>
        <dbReference type="ARBA" id="ARBA00022989"/>
    </source>
</evidence>